<dbReference type="InterPro" id="IPR011051">
    <property type="entry name" value="RmlC_Cupin_sf"/>
</dbReference>
<organism evidence="1 2">
    <name type="scientific">Pseudomonas fluorescens</name>
    <dbReference type="NCBI Taxonomy" id="294"/>
    <lineage>
        <taxon>Bacteria</taxon>
        <taxon>Pseudomonadati</taxon>
        <taxon>Pseudomonadota</taxon>
        <taxon>Gammaproteobacteria</taxon>
        <taxon>Pseudomonadales</taxon>
        <taxon>Pseudomonadaceae</taxon>
        <taxon>Pseudomonas</taxon>
    </lineage>
</organism>
<dbReference type="RefSeq" id="WP_150794660.1">
    <property type="nucleotide sequence ID" value="NZ_CABVJG010000013.1"/>
</dbReference>
<evidence type="ECO:0000313" key="2">
    <source>
        <dbReference type="Proteomes" id="UP000412311"/>
    </source>
</evidence>
<reference evidence="1 2" key="1">
    <citation type="submission" date="2019-09" db="EMBL/GenBank/DDBJ databases">
        <authorList>
            <person name="Chandra G."/>
            <person name="Truman W A."/>
        </authorList>
    </citation>
    <scope>NUCLEOTIDE SEQUENCE [LARGE SCALE GENOMIC DNA]</scope>
    <source>
        <strain evidence="1">PS925</strain>
    </source>
</reference>
<evidence type="ECO:0000313" key="1">
    <source>
        <dbReference type="EMBL" id="VVQ16598.1"/>
    </source>
</evidence>
<dbReference type="EMBL" id="CABVJG010000013">
    <property type="protein sequence ID" value="VVQ16598.1"/>
    <property type="molecule type" value="Genomic_DNA"/>
</dbReference>
<accession>A0A5E7V4X9</accession>
<dbReference type="AlphaFoldDB" id="A0A5E7V4X9"/>
<sequence>MPHWTHINLAEIENISDLQVALDLGAVSAVSILEMCQGRGLEFRAHPLGFISCAIFIEGHRKARLHIWPFWEGVSQGEGVAIHDHVFDFTSWVLSGEVINKLLYVDEGGRAHSVYDASYLGESSILIKRDENINIIEGGSFRFSAGGRYSMCAGQLHETKAVGAGITVTVLITNDVSSHSPLVIGPLSGPERYEYCRKVISSEELAEIISCLEVVL</sequence>
<protein>
    <submittedName>
        <fullName evidence="1">Uncharacterized protein</fullName>
    </submittedName>
</protein>
<gene>
    <name evidence="1" type="ORF">PS925_04171</name>
</gene>
<dbReference type="Proteomes" id="UP000412311">
    <property type="component" value="Unassembled WGS sequence"/>
</dbReference>
<proteinExistence type="predicted"/>
<name>A0A5E7V4X9_PSEFL</name>
<dbReference type="SUPFAM" id="SSF51182">
    <property type="entry name" value="RmlC-like cupins"/>
    <property type="match status" value="1"/>
</dbReference>